<evidence type="ECO:0000256" key="2">
    <source>
        <dbReference type="ARBA" id="ARBA00006421"/>
    </source>
</evidence>
<dbReference type="FunFam" id="3.30.50.10:FF:000012">
    <property type="entry name" value="Hepatocyte nuclear factor 4, alpha"/>
    <property type="match status" value="1"/>
</dbReference>
<keyword evidence="4 11" id="KW-0863">Zinc-finger</keyword>
<comment type="similarity">
    <text evidence="2">Belongs to the nuclear hormone receptor family. NR2 subfamily.</text>
</comment>
<feature type="domain" description="NR LBD" evidence="13">
    <location>
        <begin position="150"/>
        <end position="371"/>
    </location>
</feature>
<dbReference type="EMBL" id="AHAT01010528">
    <property type="status" value="NOT_ANNOTATED_CDS"/>
    <property type="molecule type" value="Genomic_DNA"/>
</dbReference>
<organism evidence="14 15">
    <name type="scientific">Lepisosteus oculatus</name>
    <name type="common">Spotted gar</name>
    <dbReference type="NCBI Taxonomy" id="7918"/>
    <lineage>
        <taxon>Eukaryota</taxon>
        <taxon>Metazoa</taxon>
        <taxon>Chordata</taxon>
        <taxon>Craniata</taxon>
        <taxon>Vertebrata</taxon>
        <taxon>Euteleostomi</taxon>
        <taxon>Actinopterygii</taxon>
        <taxon>Neopterygii</taxon>
        <taxon>Holostei</taxon>
        <taxon>Semionotiformes</taxon>
        <taxon>Lepisosteidae</taxon>
        <taxon>Lepisosteus</taxon>
    </lineage>
</organism>
<dbReference type="InterPro" id="IPR049636">
    <property type="entry name" value="HNF4-like_DBD"/>
</dbReference>
<dbReference type="SMART" id="SM00430">
    <property type="entry name" value="HOLI"/>
    <property type="match status" value="1"/>
</dbReference>
<dbReference type="OMA" id="PLQSMAW"/>
<dbReference type="InterPro" id="IPR013088">
    <property type="entry name" value="Znf_NHR/GATA"/>
</dbReference>
<dbReference type="Gene3D" id="1.10.565.10">
    <property type="entry name" value="Retinoid X Receptor"/>
    <property type="match status" value="1"/>
</dbReference>
<evidence type="ECO:0000256" key="4">
    <source>
        <dbReference type="ARBA" id="ARBA00022771"/>
    </source>
</evidence>
<dbReference type="PROSITE" id="PS00031">
    <property type="entry name" value="NUCLEAR_REC_DBD_1"/>
    <property type="match status" value="1"/>
</dbReference>
<dbReference type="CDD" id="cd06960">
    <property type="entry name" value="NR_DBD_HNF4A"/>
    <property type="match status" value="1"/>
</dbReference>
<reference evidence="14" key="2">
    <citation type="submission" date="2025-08" db="UniProtKB">
        <authorList>
            <consortium name="Ensembl"/>
        </authorList>
    </citation>
    <scope>IDENTIFICATION</scope>
</reference>
<evidence type="ECO:0000256" key="6">
    <source>
        <dbReference type="ARBA" id="ARBA00023015"/>
    </source>
</evidence>
<dbReference type="Gene3D" id="3.30.50.10">
    <property type="entry name" value="Erythroid Transcription Factor GATA-1, subunit A"/>
    <property type="match status" value="1"/>
</dbReference>
<dbReference type="InterPro" id="IPR000536">
    <property type="entry name" value="Nucl_hrmn_rcpt_lig-bd"/>
</dbReference>
<sequence length="463" mass="51348">MKLSRTALDADTADYTMTLEPSYGMLEFDSMSILPVKADLLMPEPASLLPESNSHVFLCSICADRATGKHYGAASCDGCKGFFRRSVRKNHVYTCRFSRQCIVDRDKRNQCRYCRLRKCFRAGMRREAVQNERDRISSRRAGAEEEGLLSLSVLVQAEAKVHQSSCLNPLHITDISTKKIASVADVCQSMKQQLLLLVEWAKHIPAFCGLPLDDRVALLRAHSAEHLILGVARRSLPFDNILLLGNDFIISVGGPEPEVSRLAARILEELIRPLRELEVTEAEFACLKTIIFFDPECPGIETSNTVKQMRFQAQILLEEAASEQRGRFGELLLMLPPLQSVAWQMVEQLQLARLLGDAHVDTLLQEMLLGEQTGRGGEDLFLKGDNTDILAFSQPLASLTPDIAESHVLLPGHLSSVILPVPTSKFCSAASGMPFLPMVTDSEMYKPGEKAQSLATLPKHTCL</sequence>
<reference evidence="14" key="3">
    <citation type="submission" date="2025-09" db="UniProtKB">
        <authorList>
            <consortium name="Ensembl"/>
        </authorList>
    </citation>
    <scope>IDENTIFICATION</scope>
</reference>
<dbReference type="Proteomes" id="UP000018468">
    <property type="component" value="Linkage group LG23"/>
</dbReference>
<dbReference type="GO" id="GO:0004879">
    <property type="term" value="F:nuclear receptor activity"/>
    <property type="evidence" value="ECO:0000318"/>
    <property type="project" value="GO_Central"/>
</dbReference>
<dbReference type="PROSITE" id="PS51843">
    <property type="entry name" value="NR_LBD"/>
    <property type="match status" value="1"/>
</dbReference>
<evidence type="ECO:0000256" key="7">
    <source>
        <dbReference type="ARBA" id="ARBA00023125"/>
    </source>
</evidence>
<dbReference type="GO" id="GO:0030154">
    <property type="term" value="P:cell differentiation"/>
    <property type="evidence" value="ECO:0000318"/>
    <property type="project" value="GO_Central"/>
</dbReference>
<comment type="subcellular location">
    <subcellularLocation>
        <location evidence="1 11">Nucleus</location>
    </subcellularLocation>
</comment>
<dbReference type="SMART" id="SM00399">
    <property type="entry name" value="ZnF_C4"/>
    <property type="match status" value="1"/>
</dbReference>
<dbReference type="GeneTree" id="ENSGT00940000165027"/>
<dbReference type="GO" id="GO:0045944">
    <property type="term" value="P:positive regulation of transcription by RNA polymerase II"/>
    <property type="evidence" value="ECO:0000318"/>
    <property type="project" value="GO_Central"/>
</dbReference>
<evidence type="ECO:0000313" key="15">
    <source>
        <dbReference type="Proteomes" id="UP000018468"/>
    </source>
</evidence>
<dbReference type="InterPro" id="IPR001628">
    <property type="entry name" value="Znf_hrmn_rcpt"/>
</dbReference>
<dbReference type="Pfam" id="PF00104">
    <property type="entry name" value="Hormone_recep"/>
    <property type="match status" value="1"/>
</dbReference>
<dbReference type="GO" id="GO:0008270">
    <property type="term" value="F:zinc ion binding"/>
    <property type="evidence" value="ECO:0007669"/>
    <property type="project" value="UniProtKB-KW"/>
</dbReference>
<dbReference type="PRINTS" id="PR00047">
    <property type="entry name" value="STROIDFINGER"/>
</dbReference>
<keyword evidence="10 11" id="KW-0539">Nucleus</keyword>
<dbReference type="InParanoid" id="W5M9M6"/>
<dbReference type="CDD" id="cd06931">
    <property type="entry name" value="NR_LBD_HNF4_like"/>
    <property type="match status" value="1"/>
</dbReference>
<dbReference type="GO" id="GO:0005634">
    <property type="term" value="C:nucleus"/>
    <property type="evidence" value="ECO:0007669"/>
    <property type="project" value="UniProtKB-SubCell"/>
</dbReference>
<keyword evidence="9 11" id="KW-0675">Receptor</keyword>
<dbReference type="AlphaFoldDB" id="W5M9M6"/>
<keyword evidence="3 11" id="KW-0479">Metal-binding</keyword>
<dbReference type="SUPFAM" id="SSF48508">
    <property type="entry name" value="Nuclear receptor ligand-binding domain"/>
    <property type="match status" value="1"/>
</dbReference>
<evidence type="ECO:0000256" key="9">
    <source>
        <dbReference type="ARBA" id="ARBA00023170"/>
    </source>
</evidence>
<keyword evidence="6 11" id="KW-0805">Transcription regulation</keyword>
<feature type="domain" description="Nuclear receptor" evidence="12">
    <location>
        <begin position="56"/>
        <end position="131"/>
    </location>
</feature>
<dbReference type="InterPro" id="IPR001723">
    <property type="entry name" value="Nuclear_hrmn_rcpt"/>
</dbReference>
<evidence type="ECO:0000256" key="11">
    <source>
        <dbReference type="RuleBase" id="RU004334"/>
    </source>
</evidence>
<evidence type="ECO:0000256" key="5">
    <source>
        <dbReference type="ARBA" id="ARBA00022833"/>
    </source>
</evidence>
<evidence type="ECO:0000256" key="10">
    <source>
        <dbReference type="ARBA" id="ARBA00023242"/>
    </source>
</evidence>
<keyword evidence="5 11" id="KW-0862">Zinc</keyword>
<evidence type="ECO:0000256" key="8">
    <source>
        <dbReference type="ARBA" id="ARBA00023163"/>
    </source>
</evidence>
<dbReference type="FunFam" id="1.10.565.10:FF:000026">
    <property type="entry name" value="Hepatocyte nuclear factor 4"/>
    <property type="match status" value="1"/>
</dbReference>
<dbReference type="eggNOG" id="KOG4215">
    <property type="taxonomic scope" value="Eukaryota"/>
</dbReference>
<dbReference type="InterPro" id="IPR050274">
    <property type="entry name" value="Nuclear_hormone_rcpt_NR2"/>
</dbReference>
<dbReference type="STRING" id="7918.ENSLOCP00000005085"/>
<keyword evidence="15" id="KW-1185">Reference proteome</keyword>
<dbReference type="InterPro" id="IPR049635">
    <property type="entry name" value="HNF4_LBD"/>
</dbReference>
<dbReference type="PROSITE" id="PS51030">
    <property type="entry name" value="NUCLEAR_REC_DBD_2"/>
    <property type="match status" value="1"/>
</dbReference>
<dbReference type="Bgee" id="ENSLOCG00000004238">
    <property type="expression patterns" value="Expressed in intestine and 4 other cell types or tissues"/>
</dbReference>
<evidence type="ECO:0000313" key="14">
    <source>
        <dbReference type="Ensembl" id="ENSLOCP00000005085.1"/>
    </source>
</evidence>
<dbReference type="PRINTS" id="PR00398">
    <property type="entry name" value="STRDHORMONER"/>
</dbReference>
<keyword evidence="8 11" id="KW-0804">Transcription</keyword>
<reference evidence="15" key="1">
    <citation type="submission" date="2011-12" db="EMBL/GenBank/DDBJ databases">
        <title>The Draft Genome of Lepisosteus oculatus.</title>
        <authorList>
            <consortium name="The Broad Institute Genome Assembly &amp; Analysis Group"/>
            <consortium name="Computational R&amp;D Group"/>
            <consortium name="and Sequencing Platform"/>
            <person name="Di Palma F."/>
            <person name="Alfoldi J."/>
            <person name="Johnson J."/>
            <person name="Berlin A."/>
            <person name="Gnerre S."/>
            <person name="Jaffe D."/>
            <person name="MacCallum I."/>
            <person name="Young S."/>
            <person name="Walker B.J."/>
            <person name="Lander E.S."/>
            <person name="Lindblad-Toh K."/>
        </authorList>
    </citation>
    <scope>NUCLEOTIDE SEQUENCE [LARGE SCALE GENOMIC DNA]</scope>
</reference>
<dbReference type="Ensembl" id="ENSLOCT00000005093.1">
    <property type="protein sequence ID" value="ENSLOCP00000005085.1"/>
    <property type="gene ID" value="ENSLOCG00000004238.1"/>
</dbReference>
<dbReference type="InterPro" id="IPR035500">
    <property type="entry name" value="NHR-like_dom_sf"/>
</dbReference>
<name>W5M9M6_LEPOC</name>
<dbReference type="SUPFAM" id="SSF57716">
    <property type="entry name" value="Glucocorticoid receptor-like (DNA-binding domain)"/>
    <property type="match status" value="1"/>
</dbReference>
<evidence type="ECO:0000259" key="13">
    <source>
        <dbReference type="PROSITE" id="PS51843"/>
    </source>
</evidence>
<dbReference type="GO" id="GO:0000978">
    <property type="term" value="F:RNA polymerase II cis-regulatory region sequence-specific DNA binding"/>
    <property type="evidence" value="ECO:0000318"/>
    <property type="project" value="GO_Central"/>
</dbReference>
<protein>
    <submittedName>
        <fullName evidence="14">Hepatocyte nuclear factor 4-beta-like</fullName>
    </submittedName>
</protein>
<accession>W5M9M6</accession>
<dbReference type="PANTHER" id="PTHR24083">
    <property type="entry name" value="NUCLEAR HORMONE RECEPTOR"/>
    <property type="match status" value="1"/>
</dbReference>
<dbReference type="Pfam" id="PF00105">
    <property type="entry name" value="zf-C4"/>
    <property type="match status" value="1"/>
</dbReference>
<evidence type="ECO:0000256" key="1">
    <source>
        <dbReference type="ARBA" id="ARBA00004123"/>
    </source>
</evidence>
<evidence type="ECO:0000259" key="12">
    <source>
        <dbReference type="PROSITE" id="PS51030"/>
    </source>
</evidence>
<keyword evidence="7 11" id="KW-0238">DNA-binding</keyword>
<proteinExistence type="inferred from homology"/>
<evidence type="ECO:0000256" key="3">
    <source>
        <dbReference type="ARBA" id="ARBA00022723"/>
    </source>
</evidence>